<proteinExistence type="predicted"/>
<gene>
    <name evidence="1" type="ORF">JG687_00015096</name>
</gene>
<protein>
    <submittedName>
        <fullName evidence="1">Uncharacterized protein</fullName>
    </submittedName>
</protein>
<reference evidence="1" key="1">
    <citation type="submission" date="2021-01" db="EMBL/GenBank/DDBJ databases">
        <title>Phytophthora aleatoria, a newly-described species from Pinus radiata is distinct from Phytophthora cactorum isolates based on comparative genomics.</title>
        <authorList>
            <person name="Mcdougal R."/>
            <person name="Panda P."/>
            <person name="Williams N."/>
            <person name="Studholme D.J."/>
        </authorList>
    </citation>
    <scope>NUCLEOTIDE SEQUENCE</scope>
    <source>
        <strain evidence="1">NZFS 3830</strain>
    </source>
</reference>
<accession>A0A8T1TZT4</accession>
<dbReference type="AlphaFoldDB" id="A0A8T1TZT4"/>
<organism evidence="1 2">
    <name type="scientific">Phytophthora cactorum</name>
    <dbReference type="NCBI Taxonomy" id="29920"/>
    <lineage>
        <taxon>Eukaryota</taxon>
        <taxon>Sar</taxon>
        <taxon>Stramenopiles</taxon>
        <taxon>Oomycota</taxon>
        <taxon>Peronosporomycetes</taxon>
        <taxon>Peronosporales</taxon>
        <taxon>Peronosporaceae</taxon>
        <taxon>Phytophthora</taxon>
    </lineage>
</organism>
<dbReference type="Proteomes" id="UP000688947">
    <property type="component" value="Unassembled WGS sequence"/>
</dbReference>
<sequence length="68" mass="7785">MTTAKSTIRVAASAAHEDTVHTWDEPMPLYWSHRGKTNAVQALRWTVKAVQQRSTAREMEGHLLRQLQ</sequence>
<evidence type="ECO:0000313" key="2">
    <source>
        <dbReference type="Proteomes" id="UP000688947"/>
    </source>
</evidence>
<evidence type="ECO:0000313" key="1">
    <source>
        <dbReference type="EMBL" id="KAG6949070.1"/>
    </source>
</evidence>
<comment type="caution">
    <text evidence="1">The sequence shown here is derived from an EMBL/GenBank/DDBJ whole genome shotgun (WGS) entry which is preliminary data.</text>
</comment>
<name>A0A8T1TZT4_9STRA</name>
<dbReference type="EMBL" id="JAENGZ010001297">
    <property type="protein sequence ID" value="KAG6949070.1"/>
    <property type="molecule type" value="Genomic_DNA"/>
</dbReference>